<evidence type="ECO:0000313" key="2">
    <source>
        <dbReference type="Proteomes" id="UP000518752"/>
    </source>
</evidence>
<comment type="caution">
    <text evidence="1">The sequence shown here is derived from an EMBL/GenBank/DDBJ whole genome shotgun (WGS) entry which is preliminary data.</text>
</comment>
<gene>
    <name evidence="1" type="ORF">D9757_010097</name>
</gene>
<dbReference type="AlphaFoldDB" id="A0A8H5GMF1"/>
<name>A0A8H5GMF1_9AGAR</name>
<reference evidence="1 2" key="1">
    <citation type="journal article" date="2020" name="ISME J.">
        <title>Uncovering the hidden diversity of litter-decomposition mechanisms in mushroom-forming fungi.</title>
        <authorList>
            <person name="Floudas D."/>
            <person name="Bentzer J."/>
            <person name="Ahren D."/>
            <person name="Johansson T."/>
            <person name="Persson P."/>
            <person name="Tunlid A."/>
        </authorList>
    </citation>
    <scope>NUCLEOTIDE SEQUENCE [LARGE SCALE GENOMIC DNA]</scope>
    <source>
        <strain evidence="1 2">CBS 406.79</strain>
    </source>
</reference>
<sequence length="132" mass="14894">MMTLLGILLSQIAQYFSRYPKDKFINKAITPCYRFTKNSSSALELGHQVTVSHALYYYNILRNKPLGFELDMFGSLPRLKTAIQAAQVNKLSISLDKKAHLRSRSHQDTHDLITMLNIYAIGTVYGVSLLAA</sequence>
<dbReference type="Proteomes" id="UP000518752">
    <property type="component" value="Unassembled WGS sequence"/>
</dbReference>
<evidence type="ECO:0000313" key="1">
    <source>
        <dbReference type="EMBL" id="KAF5367320.1"/>
    </source>
</evidence>
<organism evidence="1 2">
    <name type="scientific">Collybiopsis confluens</name>
    <dbReference type="NCBI Taxonomy" id="2823264"/>
    <lineage>
        <taxon>Eukaryota</taxon>
        <taxon>Fungi</taxon>
        <taxon>Dikarya</taxon>
        <taxon>Basidiomycota</taxon>
        <taxon>Agaricomycotina</taxon>
        <taxon>Agaricomycetes</taxon>
        <taxon>Agaricomycetidae</taxon>
        <taxon>Agaricales</taxon>
        <taxon>Marasmiineae</taxon>
        <taxon>Omphalotaceae</taxon>
        <taxon>Collybiopsis</taxon>
    </lineage>
</organism>
<keyword evidence="2" id="KW-1185">Reference proteome</keyword>
<dbReference type="OrthoDB" id="3190888at2759"/>
<dbReference type="EMBL" id="JAACJN010000143">
    <property type="protein sequence ID" value="KAF5367320.1"/>
    <property type="molecule type" value="Genomic_DNA"/>
</dbReference>
<protein>
    <submittedName>
        <fullName evidence="1">Uncharacterized protein</fullName>
    </submittedName>
</protein>
<accession>A0A8H5GMF1</accession>
<proteinExistence type="predicted"/>